<dbReference type="WBParaSite" id="jg15975">
    <property type="protein sequence ID" value="jg15975"/>
    <property type="gene ID" value="jg15975"/>
</dbReference>
<evidence type="ECO:0000256" key="6">
    <source>
        <dbReference type="ARBA" id="ARBA00022807"/>
    </source>
</evidence>
<keyword evidence="5" id="KW-0378">Hydrolase</keyword>
<comment type="catalytic activity">
    <reaction evidence="1">
        <text>Thiol-dependent hydrolysis of ester, thioester, amide, peptide and isopeptide bonds formed by the C-terminal Gly of ubiquitin (a 76-residue protein attached to proteins as an intracellular targeting signal).</text>
        <dbReference type="EC" id="3.4.19.12"/>
    </reaction>
</comment>
<evidence type="ECO:0000256" key="5">
    <source>
        <dbReference type="ARBA" id="ARBA00022801"/>
    </source>
</evidence>
<proteinExistence type="inferred from homology"/>
<name>A0A915D509_9BILA</name>
<protein>
    <recommendedName>
        <fullName evidence="2">ubiquitinyl hydrolase 1</fullName>
        <ecNumber evidence="2">3.4.19.12</ecNumber>
    </recommendedName>
</protein>
<feature type="domain" description="UCH catalytic" evidence="8">
    <location>
        <begin position="1"/>
        <end position="125"/>
    </location>
</feature>
<dbReference type="GO" id="GO:0004843">
    <property type="term" value="F:cysteine-type deubiquitinase activity"/>
    <property type="evidence" value="ECO:0007669"/>
    <property type="project" value="UniProtKB-EC"/>
</dbReference>
<evidence type="ECO:0000259" key="8">
    <source>
        <dbReference type="PROSITE" id="PS52048"/>
    </source>
</evidence>
<dbReference type="EC" id="3.4.19.12" evidence="2"/>
<reference evidence="10" key="1">
    <citation type="submission" date="2022-11" db="UniProtKB">
        <authorList>
            <consortium name="WormBaseParasite"/>
        </authorList>
    </citation>
    <scope>IDENTIFICATION</scope>
</reference>
<dbReference type="InterPro" id="IPR001578">
    <property type="entry name" value="Peptidase_C12_UCH"/>
</dbReference>
<evidence type="ECO:0000256" key="2">
    <source>
        <dbReference type="ARBA" id="ARBA00012759"/>
    </source>
</evidence>
<dbReference type="Gene3D" id="3.40.532.10">
    <property type="entry name" value="Peptidase C12, ubiquitin carboxyl-terminal hydrolase"/>
    <property type="match status" value="1"/>
</dbReference>
<dbReference type="Proteomes" id="UP000887574">
    <property type="component" value="Unplaced"/>
</dbReference>
<dbReference type="AlphaFoldDB" id="A0A915D509"/>
<keyword evidence="3" id="KW-0645">Protease</keyword>
<dbReference type="InterPro" id="IPR038765">
    <property type="entry name" value="Papain-like_cys_pep_sf"/>
</dbReference>
<comment type="similarity">
    <text evidence="7">Belongs to the peptidase C12 family.</text>
</comment>
<dbReference type="Pfam" id="PF01088">
    <property type="entry name" value="Peptidase_C12"/>
    <property type="match status" value="1"/>
</dbReference>
<dbReference type="InterPro" id="IPR036959">
    <property type="entry name" value="Peptidase_C12_UCH_sf"/>
</dbReference>
<accession>A0A915D509</accession>
<comment type="caution">
    <text evidence="7">Lacks conserved residue(s) required for the propagation of feature annotation.</text>
</comment>
<dbReference type="PROSITE" id="PS52048">
    <property type="entry name" value="UCH_DOMAIN"/>
    <property type="match status" value="1"/>
</dbReference>
<evidence type="ECO:0000313" key="9">
    <source>
        <dbReference type="Proteomes" id="UP000887574"/>
    </source>
</evidence>
<keyword evidence="9" id="KW-1185">Reference proteome</keyword>
<keyword evidence="4" id="KW-0833">Ubl conjugation pathway</keyword>
<organism evidence="9 10">
    <name type="scientific">Ditylenchus dipsaci</name>
    <dbReference type="NCBI Taxonomy" id="166011"/>
    <lineage>
        <taxon>Eukaryota</taxon>
        <taxon>Metazoa</taxon>
        <taxon>Ecdysozoa</taxon>
        <taxon>Nematoda</taxon>
        <taxon>Chromadorea</taxon>
        <taxon>Rhabditida</taxon>
        <taxon>Tylenchina</taxon>
        <taxon>Tylenchomorpha</taxon>
        <taxon>Sphaerularioidea</taxon>
        <taxon>Anguinidae</taxon>
        <taxon>Anguininae</taxon>
        <taxon>Ditylenchus</taxon>
    </lineage>
</organism>
<evidence type="ECO:0000256" key="3">
    <source>
        <dbReference type="ARBA" id="ARBA00022670"/>
    </source>
</evidence>
<evidence type="ECO:0000313" key="10">
    <source>
        <dbReference type="WBParaSite" id="jg15975"/>
    </source>
</evidence>
<dbReference type="GO" id="GO:0006511">
    <property type="term" value="P:ubiquitin-dependent protein catabolic process"/>
    <property type="evidence" value="ECO:0007669"/>
    <property type="project" value="InterPro"/>
</dbReference>
<keyword evidence="6" id="KW-0788">Thiol protease</keyword>
<evidence type="ECO:0000256" key="7">
    <source>
        <dbReference type="PROSITE-ProRule" id="PRU01393"/>
    </source>
</evidence>
<sequence length="125" mass="14354">MTSRVARNYQQISQKNRSRWSSLRGNLDFDEQLSTIMPPHYALLLCFSNYKKVEELMKPFYDKLESEDCKKSAELPFFMKQNISNACGTFALFHAIAHNADKSKSVRGALVIGSRGRKSECRRAI</sequence>
<evidence type="ECO:0000256" key="1">
    <source>
        <dbReference type="ARBA" id="ARBA00000707"/>
    </source>
</evidence>
<dbReference type="SUPFAM" id="SSF54001">
    <property type="entry name" value="Cysteine proteinases"/>
    <property type="match status" value="1"/>
</dbReference>
<evidence type="ECO:0000256" key="4">
    <source>
        <dbReference type="ARBA" id="ARBA00022786"/>
    </source>
</evidence>
<dbReference type="PRINTS" id="PR00707">
    <property type="entry name" value="UBCTHYDRLASE"/>
</dbReference>